<accession>A0ABR8GDR5</accession>
<name>A0ABR8GDR5_MICVR</name>
<sequence length="547" mass="58285">MYKKILSLTLFPLGIASTALLPVSSAQAVTVASGWIGAATQGVRNQPQGPTVASRLYGILGTAMYDAWSAYEATPISTVLGDTLQRPTSENTQANKQEAISFAAYRVLTELLPTQTANLTARMNSLGYNPNNTSTDTTTAAGIGNTIAATLMNARRNDGSNQLNNYVDTIGYSTPNTPTQVVNIELWTPESVPIDSGSALQRYLTPHWGTVQSFSLTDNAQYRPPEIIRFLLDPNASADLQAGTITRANGTVVPISAALVGVDINPAFIQQAVDVVAFSANLTDEQKLIAEFWEDGPGTPFPPGTWMEFGQDISQRDNNTLDEDVQLFFALGNAVMDAGIATWEAKLSYNSARPVRVIRELGRLGLIGTDSNGDGVFEINAWGGPGLGTITIPATQFLTYQNPFGAPSPPFAEYTSGHSAFSAAGAEILRLFTGSDDFGGSVTFAPGTSAFEPDITPGSSVTLFWDTFSEAADEAGISRRYGGIHFLDGDIQGRILGRRVGGSVWNRSQFFINGGVTTPEADNVLALLTLGGIFSLTRLIKAKLNKN</sequence>
<feature type="signal peptide" evidence="1">
    <location>
        <begin position="1"/>
        <end position="28"/>
    </location>
</feature>
<gene>
    <name evidence="4" type="ORF">H6G40_14730</name>
</gene>
<dbReference type="RefSeq" id="WP_190537879.1">
    <property type="nucleotide sequence ID" value="NZ_JACJSV010000044.1"/>
</dbReference>
<evidence type="ECO:0000256" key="1">
    <source>
        <dbReference type="SAM" id="SignalP"/>
    </source>
</evidence>
<organism evidence="4 5">
    <name type="scientific">Microcystis viridis FACHB-1342</name>
    <dbReference type="NCBI Taxonomy" id="2692900"/>
    <lineage>
        <taxon>Bacteria</taxon>
        <taxon>Bacillati</taxon>
        <taxon>Cyanobacteriota</taxon>
        <taxon>Cyanophyceae</taxon>
        <taxon>Oscillatoriophycideae</taxon>
        <taxon>Chroococcales</taxon>
        <taxon>Microcystaceae</taxon>
        <taxon>Microcystis</taxon>
    </lineage>
</organism>
<proteinExistence type="predicted"/>
<reference evidence="4 5" key="1">
    <citation type="journal article" date="2020" name="ISME J.">
        <title>Comparative genomics reveals insights into cyanobacterial evolution and habitat adaptation.</title>
        <authorList>
            <person name="Chen M.Y."/>
            <person name="Teng W.K."/>
            <person name="Zhao L."/>
            <person name="Hu C.X."/>
            <person name="Zhou Y.K."/>
            <person name="Han B.P."/>
            <person name="Song L.R."/>
            <person name="Shu W.S."/>
        </authorList>
    </citation>
    <scope>NUCLEOTIDE SEQUENCE [LARGE SCALE GENOMIC DNA]</scope>
    <source>
        <strain evidence="4 5">FACHB-1342</strain>
    </source>
</reference>
<dbReference type="InterPro" id="IPR055161">
    <property type="entry name" value="NapH1-like_2nd"/>
</dbReference>
<dbReference type="SUPFAM" id="SSF48317">
    <property type="entry name" value="Acid phosphatase/Vanadium-dependent haloperoxidase"/>
    <property type="match status" value="1"/>
</dbReference>
<dbReference type="InterPro" id="IPR052559">
    <property type="entry name" value="V-haloperoxidase"/>
</dbReference>
<dbReference type="InterPro" id="IPR016119">
    <property type="entry name" value="Br/Cl_peroxidase_C"/>
</dbReference>
<dbReference type="Pfam" id="PF21167">
    <property type="entry name" value="DUF6851"/>
    <property type="match status" value="1"/>
</dbReference>
<comment type="caution">
    <text evidence="4">The sequence shown here is derived from an EMBL/GenBank/DDBJ whole genome shotgun (WGS) entry which is preliminary data.</text>
</comment>
<evidence type="ECO:0000259" key="2">
    <source>
        <dbReference type="Pfam" id="PF21167"/>
    </source>
</evidence>
<keyword evidence="5" id="KW-1185">Reference proteome</keyword>
<protein>
    <submittedName>
        <fullName evidence="4">Vanadium-dependent haloperoxidase</fullName>
    </submittedName>
</protein>
<evidence type="ECO:0000313" key="4">
    <source>
        <dbReference type="EMBL" id="MBD2601452.1"/>
    </source>
</evidence>
<feature type="domain" description="DUF6851" evidence="2">
    <location>
        <begin position="60"/>
        <end position="189"/>
    </location>
</feature>
<feature type="chain" id="PRO_5046934577" evidence="1">
    <location>
        <begin position="29"/>
        <end position="547"/>
    </location>
</feature>
<dbReference type="Pfam" id="PF22778">
    <property type="entry name" value="VCPO_2nd"/>
    <property type="match status" value="1"/>
</dbReference>
<feature type="domain" description="Vanadium-dependent haloperoxidase NapH1-like second helical-bundle" evidence="3">
    <location>
        <begin position="326"/>
        <end position="516"/>
    </location>
</feature>
<dbReference type="CDD" id="cd03398">
    <property type="entry name" value="PAP2_haloperoxidase"/>
    <property type="match status" value="1"/>
</dbReference>
<dbReference type="Proteomes" id="UP000648873">
    <property type="component" value="Unassembled WGS sequence"/>
</dbReference>
<dbReference type="PANTHER" id="PTHR34599:SF2">
    <property type="entry name" value="TRAF-TYPE DOMAIN-CONTAINING PROTEIN"/>
    <property type="match status" value="1"/>
</dbReference>
<dbReference type="PANTHER" id="PTHR34599">
    <property type="entry name" value="PEROXIDASE-RELATED"/>
    <property type="match status" value="1"/>
</dbReference>
<dbReference type="InterPro" id="IPR049283">
    <property type="entry name" value="DUF6851"/>
</dbReference>
<evidence type="ECO:0000313" key="5">
    <source>
        <dbReference type="Proteomes" id="UP000648873"/>
    </source>
</evidence>
<dbReference type="Gene3D" id="1.20.144.10">
    <property type="entry name" value="Phosphatidic acid phosphatase type 2/haloperoxidase"/>
    <property type="match status" value="1"/>
</dbReference>
<evidence type="ECO:0000259" key="3">
    <source>
        <dbReference type="Pfam" id="PF22778"/>
    </source>
</evidence>
<dbReference type="EMBL" id="JACJSV010000044">
    <property type="protein sequence ID" value="MBD2601452.1"/>
    <property type="molecule type" value="Genomic_DNA"/>
</dbReference>
<dbReference type="Gene3D" id="1.10.606.10">
    <property type="entry name" value="Vanadium-containing Chloroperoxidase, domain 2"/>
    <property type="match status" value="1"/>
</dbReference>
<keyword evidence="1" id="KW-0732">Signal</keyword>
<dbReference type="InterPro" id="IPR036938">
    <property type="entry name" value="PAP2/HPO_sf"/>
</dbReference>